<accession>A0A2C6ZC96</accession>
<keyword evidence="1" id="KW-1133">Transmembrane helix</keyword>
<protein>
    <recommendedName>
        <fullName evidence="2">Urease accessory protein UreH-like transmembrane domain-containing protein</fullName>
    </recommendedName>
</protein>
<dbReference type="Proteomes" id="UP000223527">
    <property type="component" value="Unassembled WGS sequence"/>
</dbReference>
<feature type="transmembrane region" description="Helical" evidence="1">
    <location>
        <begin position="199"/>
        <end position="223"/>
    </location>
</feature>
<feature type="transmembrane region" description="Helical" evidence="1">
    <location>
        <begin position="235"/>
        <end position="254"/>
    </location>
</feature>
<dbReference type="RefSeq" id="WP_099094352.1">
    <property type="nucleotide sequence ID" value="NZ_PDNU01000004.1"/>
</dbReference>
<dbReference type="PANTHER" id="PTHR42208:SF1">
    <property type="entry name" value="HEAVY METAL TRANSPORTER"/>
    <property type="match status" value="1"/>
</dbReference>
<proteinExistence type="predicted"/>
<dbReference type="EMBL" id="PDNU01000004">
    <property type="protein sequence ID" value="PHK96111.1"/>
    <property type="molecule type" value="Genomic_DNA"/>
</dbReference>
<keyword evidence="1" id="KW-0472">Membrane</keyword>
<dbReference type="AlphaFoldDB" id="A0A2C6ZC96"/>
<keyword evidence="4" id="KW-1185">Reference proteome</keyword>
<reference evidence="3 4" key="1">
    <citation type="submission" date="2017-10" db="EMBL/GenBank/DDBJ databases">
        <authorList>
            <person name="Banno H."/>
            <person name="Chua N.-H."/>
        </authorList>
    </citation>
    <scope>NUCLEOTIDE SEQUENCE [LARGE SCALE GENOMIC DNA]</scope>
    <source>
        <strain evidence="3 4">YW11</strain>
    </source>
</reference>
<evidence type="ECO:0000256" key="1">
    <source>
        <dbReference type="SAM" id="Phobius"/>
    </source>
</evidence>
<keyword evidence="1" id="KW-0812">Transmembrane</keyword>
<comment type="caution">
    <text evidence="3">The sequence shown here is derived from an EMBL/GenBank/DDBJ whole genome shotgun (WGS) entry which is preliminary data.</text>
</comment>
<dbReference type="Pfam" id="PF13386">
    <property type="entry name" value="DsbD_2"/>
    <property type="match status" value="1"/>
</dbReference>
<feature type="transmembrane region" description="Helical" evidence="1">
    <location>
        <begin position="77"/>
        <end position="97"/>
    </location>
</feature>
<feature type="domain" description="Urease accessory protein UreH-like transmembrane" evidence="2">
    <location>
        <begin position="24"/>
        <end position="241"/>
    </location>
</feature>
<organism evidence="3 4">
    <name type="scientific">Teichococcus rhizosphaerae</name>
    <dbReference type="NCBI Taxonomy" id="1335062"/>
    <lineage>
        <taxon>Bacteria</taxon>
        <taxon>Pseudomonadati</taxon>
        <taxon>Pseudomonadota</taxon>
        <taxon>Alphaproteobacteria</taxon>
        <taxon>Acetobacterales</taxon>
        <taxon>Roseomonadaceae</taxon>
        <taxon>Roseomonas</taxon>
    </lineage>
</organism>
<evidence type="ECO:0000313" key="4">
    <source>
        <dbReference type="Proteomes" id="UP000223527"/>
    </source>
</evidence>
<feature type="transmembrane region" description="Helical" evidence="1">
    <location>
        <begin position="172"/>
        <end position="193"/>
    </location>
</feature>
<sequence length="259" mass="25206">MIANCLHDLTALGPGGLAALMSALFLAGLAGGATHCAAMCAPFVLAQAAAVAPSSAGGGRLARLGGAALLPYHTGRMLGYALLGALVGGGAGLAGGLAEAGTTPGALRLALAALLLLAALLMLGQASARLGGSRLAQWLPRLPAPRLPGFLSRHLGGLLAAPGGWRGVALGLMLSALPCGLLYGALAGAAAAGSALGGALAMLAFCAGTVPALMGVALLGRFFGRRAGPRLRQAGAALFGLNAVMLTALAWRLLQAQPS</sequence>
<evidence type="ECO:0000313" key="3">
    <source>
        <dbReference type="EMBL" id="PHK96111.1"/>
    </source>
</evidence>
<gene>
    <name evidence="3" type="ORF">CR162_04520</name>
</gene>
<dbReference type="OrthoDB" id="5574095at2"/>
<dbReference type="InterPro" id="IPR039447">
    <property type="entry name" value="UreH-like_TM_dom"/>
</dbReference>
<dbReference type="PANTHER" id="PTHR42208">
    <property type="entry name" value="HEAVY METAL TRANSPORTER-RELATED"/>
    <property type="match status" value="1"/>
</dbReference>
<evidence type="ECO:0000259" key="2">
    <source>
        <dbReference type="Pfam" id="PF13386"/>
    </source>
</evidence>
<name>A0A2C6ZC96_9PROT</name>
<feature type="transmembrane region" description="Helical" evidence="1">
    <location>
        <begin position="109"/>
        <end position="127"/>
    </location>
</feature>